<dbReference type="Proteomes" id="UP000268014">
    <property type="component" value="Unassembled WGS sequence"/>
</dbReference>
<dbReference type="AlphaFoldDB" id="A0A0N4WL44"/>
<keyword evidence="2" id="KW-1185">Reference proteome</keyword>
<reference evidence="1 2" key="2">
    <citation type="submission" date="2018-11" db="EMBL/GenBank/DDBJ databases">
        <authorList>
            <consortium name="Pathogen Informatics"/>
        </authorList>
    </citation>
    <scope>NUCLEOTIDE SEQUENCE [LARGE SCALE GENOMIC DNA]</scope>
    <source>
        <strain evidence="1 2">MHpl1</strain>
    </source>
</reference>
<evidence type="ECO:0000313" key="3">
    <source>
        <dbReference type="WBParaSite" id="HPLM_0001185001-mRNA-1"/>
    </source>
</evidence>
<proteinExistence type="predicted"/>
<dbReference type="EMBL" id="UZAF01017682">
    <property type="protein sequence ID" value="VDO44009.1"/>
    <property type="molecule type" value="Genomic_DNA"/>
</dbReference>
<name>A0A0N4WL44_HAEPC</name>
<evidence type="ECO:0000313" key="2">
    <source>
        <dbReference type="Proteomes" id="UP000268014"/>
    </source>
</evidence>
<reference evidence="3" key="1">
    <citation type="submission" date="2017-02" db="UniProtKB">
        <authorList>
            <consortium name="WormBaseParasite"/>
        </authorList>
    </citation>
    <scope>IDENTIFICATION</scope>
</reference>
<organism evidence="3">
    <name type="scientific">Haemonchus placei</name>
    <name type="common">Barber's pole worm</name>
    <dbReference type="NCBI Taxonomy" id="6290"/>
    <lineage>
        <taxon>Eukaryota</taxon>
        <taxon>Metazoa</taxon>
        <taxon>Ecdysozoa</taxon>
        <taxon>Nematoda</taxon>
        <taxon>Chromadorea</taxon>
        <taxon>Rhabditida</taxon>
        <taxon>Rhabditina</taxon>
        <taxon>Rhabditomorpha</taxon>
        <taxon>Strongyloidea</taxon>
        <taxon>Trichostrongylidae</taxon>
        <taxon>Haemonchus</taxon>
    </lineage>
</organism>
<evidence type="ECO:0000313" key="1">
    <source>
        <dbReference type="EMBL" id="VDO44009.1"/>
    </source>
</evidence>
<gene>
    <name evidence="1" type="ORF">HPLM_LOCUS11842</name>
</gene>
<sequence>MEILAPSFFLIGCAMLVTPNQDLGIEEFLSWVLQSHRMPVSRHWNLGGVAPSESEWLKFLEIALQN</sequence>
<accession>A0A0N4WL44</accession>
<protein>
    <submittedName>
        <fullName evidence="3">Secreted protein</fullName>
    </submittedName>
</protein>
<dbReference type="WBParaSite" id="HPLM_0001185001-mRNA-1">
    <property type="protein sequence ID" value="HPLM_0001185001-mRNA-1"/>
    <property type="gene ID" value="HPLM_0001185001"/>
</dbReference>